<dbReference type="GO" id="GO:0006508">
    <property type="term" value="P:proteolysis"/>
    <property type="evidence" value="ECO:0007669"/>
    <property type="project" value="InterPro"/>
</dbReference>
<dbReference type="InterPro" id="IPR047657">
    <property type="entry name" value="PmbA"/>
</dbReference>
<dbReference type="GO" id="GO:0008237">
    <property type="term" value="F:metallopeptidase activity"/>
    <property type="evidence" value="ECO:0007669"/>
    <property type="project" value="InterPro"/>
</dbReference>
<proteinExistence type="predicted"/>
<dbReference type="InterPro" id="IPR002510">
    <property type="entry name" value="Metalloprtase-TldD/E_N"/>
</dbReference>
<protein>
    <submittedName>
        <fullName evidence="4">Peptidase U62</fullName>
    </submittedName>
</protein>
<dbReference type="OrthoDB" id="84520at2157"/>
<dbReference type="EMBL" id="JXOJ01000001">
    <property type="protein sequence ID" value="KLK88968.1"/>
    <property type="molecule type" value="Genomic_DNA"/>
</dbReference>
<dbReference type="InterPro" id="IPR045569">
    <property type="entry name" value="Metalloprtase-TldD/E_C"/>
</dbReference>
<dbReference type="Pfam" id="PF19290">
    <property type="entry name" value="PmbA_TldD_2nd"/>
    <property type="match status" value="1"/>
</dbReference>
<reference evidence="4 5" key="1">
    <citation type="journal article" date="2015" name="Int. J. Syst. Evol. Microbiol.">
        <title>Methanoculleus sediminis sp. nov., a methanogen from sediments near a submarine mud volcano.</title>
        <authorList>
            <person name="Chen S.C."/>
            <person name="Chen M.F."/>
            <person name="Lai M.C."/>
            <person name="Weng C.Y."/>
            <person name="Wu S.Y."/>
            <person name="Lin S."/>
            <person name="Yang T.F."/>
            <person name="Chen P.C."/>
        </authorList>
    </citation>
    <scope>NUCLEOTIDE SEQUENCE [LARGE SCALE GENOMIC DNA]</scope>
    <source>
        <strain evidence="4 5">S3Fa</strain>
    </source>
</reference>
<feature type="domain" description="Metalloprotease TldD/E N-terminal" evidence="1">
    <location>
        <begin position="21"/>
        <end position="81"/>
    </location>
</feature>
<dbReference type="InterPro" id="IPR035068">
    <property type="entry name" value="TldD/PmbA_N"/>
</dbReference>
<evidence type="ECO:0000313" key="4">
    <source>
        <dbReference type="EMBL" id="KLK88968.1"/>
    </source>
</evidence>
<dbReference type="PATRIC" id="fig|1550566.3.peg.94"/>
<dbReference type="RefSeq" id="WP_048179422.1">
    <property type="nucleotide sequence ID" value="NZ_JXOJ01000001.1"/>
</dbReference>
<accession>A0A0H1R1F2</accession>
<sequence length="430" mass="45738">MNGEDLIERILREGERRADEVEVFYARGLSVGTEIKKGILGNAEESEAWNMAVRTVKDGRIGFSATSDPDRWKECLDAALASGRLATPQQWAGFPKPADLTGTPSSADGDLVVAVEDAARMVGDLLSGAAEHPVEVVGGGADLARSYLAVANSSGIFYGMDRTVAAVSLEAIRERSTGYEFDASPFLAEIDARSVGEQAASLAARSLSGRDIETGRYDVVLSPVAAASLLGQVLLPALSGRNVKAGRSFLADKIGDQVFDERISVYDDPFAPGLGSTAWDAEGTPTRRLVFVEQGVLGRFAYDLKTGYRYGEGSTGSAVRSGGEPPGIGFHNLFIDGPRMKEPGDERAVWIHDVVGAHTANPFSGDFSVEISNPFWIEGGDLTEPIRTAMLSGNVFEMLAGIGGLGNDARRVGRLTIPSIRLNNQQIIGK</sequence>
<dbReference type="Proteomes" id="UP000035301">
    <property type="component" value="Unassembled WGS sequence"/>
</dbReference>
<evidence type="ECO:0000313" key="5">
    <source>
        <dbReference type="Proteomes" id="UP000035301"/>
    </source>
</evidence>
<dbReference type="GO" id="GO:0005829">
    <property type="term" value="C:cytosol"/>
    <property type="evidence" value="ECO:0007669"/>
    <property type="project" value="TreeGrafter"/>
</dbReference>
<feature type="domain" description="Metalloprotease TldD/E central" evidence="3">
    <location>
        <begin position="140"/>
        <end position="207"/>
    </location>
</feature>
<comment type="caution">
    <text evidence="4">The sequence shown here is derived from an EMBL/GenBank/DDBJ whole genome shotgun (WGS) entry which is preliminary data.</text>
</comment>
<dbReference type="PANTHER" id="PTHR43421">
    <property type="entry name" value="METALLOPROTEASE PMBA"/>
    <property type="match status" value="1"/>
</dbReference>
<dbReference type="AlphaFoldDB" id="A0A0H1R1F2"/>
<keyword evidence="5" id="KW-1185">Reference proteome</keyword>
<dbReference type="Pfam" id="PF19289">
    <property type="entry name" value="PmbA_TldD_3rd"/>
    <property type="match status" value="1"/>
</dbReference>
<name>A0A0H1R1F2_9EURY</name>
<dbReference type="SUPFAM" id="SSF111283">
    <property type="entry name" value="Putative modulator of DNA gyrase, PmbA/TldD"/>
    <property type="match status" value="1"/>
</dbReference>
<dbReference type="Gene3D" id="3.30.2290.10">
    <property type="entry name" value="PmbA/TldD superfamily"/>
    <property type="match status" value="1"/>
</dbReference>
<evidence type="ECO:0000259" key="1">
    <source>
        <dbReference type="Pfam" id="PF01523"/>
    </source>
</evidence>
<evidence type="ECO:0000259" key="2">
    <source>
        <dbReference type="Pfam" id="PF19289"/>
    </source>
</evidence>
<feature type="domain" description="Metalloprotease TldD/E C-terminal" evidence="2">
    <location>
        <begin position="214"/>
        <end position="429"/>
    </location>
</feature>
<dbReference type="STRING" id="1550566.SZ63_00415"/>
<dbReference type="InterPro" id="IPR036059">
    <property type="entry name" value="TldD/PmbA_sf"/>
</dbReference>
<dbReference type="PANTHER" id="PTHR43421:SF1">
    <property type="entry name" value="METALLOPROTEASE PMBA"/>
    <property type="match status" value="1"/>
</dbReference>
<evidence type="ECO:0000259" key="3">
    <source>
        <dbReference type="Pfam" id="PF19290"/>
    </source>
</evidence>
<gene>
    <name evidence="4" type="ORF">SZ63_00415</name>
</gene>
<organism evidence="4 5">
    <name type="scientific">Methanoculleus sediminis</name>
    <dbReference type="NCBI Taxonomy" id="1550566"/>
    <lineage>
        <taxon>Archaea</taxon>
        <taxon>Methanobacteriati</taxon>
        <taxon>Methanobacteriota</taxon>
        <taxon>Stenosarchaea group</taxon>
        <taxon>Methanomicrobia</taxon>
        <taxon>Methanomicrobiales</taxon>
        <taxon>Methanomicrobiaceae</taxon>
        <taxon>Methanoculleus</taxon>
    </lineage>
</organism>
<dbReference type="InterPro" id="IPR045570">
    <property type="entry name" value="Metalloprtase-TldD/E_cen_dom"/>
</dbReference>
<dbReference type="Pfam" id="PF01523">
    <property type="entry name" value="PmbA_TldD_1st"/>
    <property type="match status" value="1"/>
</dbReference>